<organism evidence="1 2">
    <name type="scientific">Anas platyrhynchos</name>
    <name type="common">Mallard</name>
    <name type="synonym">Anas boschas</name>
    <dbReference type="NCBI Taxonomy" id="8839"/>
    <lineage>
        <taxon>Eukaryota</taxon>
        <taxon>Metazoa</taxon>
        <taxon>Chordata</taxon>
        <taxon>Craniata</taxon>
        <taxon>Vertebrata</taxon>
        <taxon>Euteleostomi</taxon>
        <taxon>Archelosauria</taxon>
        <taxon>Archosauria</taxon>
        <taxon>Dinosauria</taxon>
        <taxon>Saurischia</taxon>
        <taxon>Theropoda</taxon>
        <taxon>Coelurosauria</taxon>
        <taxon>Aves</taxon>
        <taxon>Neognathae</taxon>
        <taxon>Galloanserae</taxon>
        <taxon>Anseriformes</taxon>
        <taxon>Anatidae</taxon>
        <taxon>Anatinae</taxon>
        <taxon>Anas</taxon>
    </lineage>
</organism>
<reference evidence="2" key="1">
    <citation type="journal article" date="2013" name="Nat. Genet.">
        <title>The duck genome and transcriptome provide insight into an avian influenza virus reservoir species.</title>
        <authorList>
            <person name="Huang Y."/>
            <person name="Li Y."/>
            <person name="Burt D.W."/>
            <person name="Chen H."/>
            <person name="Zhang Y."/>
            <person name="Qian W."/>
            <person name="Kim H."/>
            <person name="Gan S."/>
            <person name="Zhao Y."/>
            <person name="Li J."/>
            <person name="Yi K."/>
            <person name="Feng H."/>
            <person name="Zhu P."/>
            <person name="Li B."/>
            <person name="Liu Q."/>
            <person name="Fairley S."/>
            <person name="Magor K.E."/>
            <person name="Du Z."/>
            <person name="Hu X."/>
            <person name="Goodman L."/>
            <person name="Tafer H."/>
            <person name="Vignal A."/>
            <person name="Lee T."/>
            <person name="Kim K.W."/>
            <person name="Sheng Z."/>
            <person name="An Y."/>
            <person name="Searle S."/>
            <person name="Herrero J."/>
            <person name="Groenen M.A."/>
            <person name="Crooijmans R.P."/>
            <person name="Faraut T."/>
            <person name="Cai Q."/>
            <person name="Webster R.G."/>
            <person name="Aldridge J.R."/>
            <person name="Warren W.C."/>
            <person name="Bartschat S."/>
            <person name="Kehr S."/>
            <person name="Marz M."/>
            <person name="Stadler P.F."/>
            <person name="Smith J."/>
            <person name="Kraus R.H."/>
            <person name="Zhao Y."/>
            <person name="Ren L."/>
            <person name="Fei J."/>
            <person name="Morisson M."/>
            <person name="Kaiser P."/>
            <person name="Griffin D.K."/>
            <person name="Rao M."/>
            <person name="Pitel F."/>
            <person name="Wang J."/>
            <person name="Li N."/>
        </authorList>
    </citation>
    <scope>NUCLEOTIDE SEQUENCE [LARGE SCALE GENOMIC DNA]</scope>
</reference>
<evidence type="ECO:0000313" key="2">
    <source>
        <dbReference type="Proteomes" id="UP000296049"/>
    </source>
</evidence>
<gene>
    <name evidence="1" type="ORF">Anapl_09170</name>
</gene>
<evidence type="ECO:0000313" key="1">
    <source>
        <dbReference type="EMBL" id="EOA99375.1"/>
    </source>
</evidence>
<dbReference type="Proteomes" id="UP000296049">
    <property type="component" value="Unassembled WGS sequence"/>
</dbReference>
<protein>
    <submittedName>
        <fullName evidence="1">Uncharacterized protein</fullName>
    </submittedName>
</protein>
<sequence>MPLVGNRGATLPEEINYPVCQADRCSSNSLKTRKQRRLQPLGGVLTQSLQKALAEANCGAPLAVLEINGEIKYSLCYLGEQNNQVGLVFVNWSSSTDGATPEQSLKNQAVGVKLDAASNTEKPRRKSKFATGLLGPFTRKMKRRIKDAAHLPQALTAGAVTPRQKRIFSFQRRFQSKVTAVHPGGG</sequence>
<dbReference type="EMBL" id="KB743335">
    <property type="protein sequence ID" value="EOA99375.1"/>
    <property type="molecule type" value="Genomic_DNA"/>
</dbReference>
<accession>R0JPX6</accession>
<proteinExistence type="predicted"/>
<name>R0JPX6_ANAPL</name>
<dbReference type="AlphaFoldDB" id="R0JPX6"/>
<keyword evidence="2" id="KW-1185">Reference proteome</keyword>